<keyword evidence="5" id="KW-1133">Transmembrane helix</keyword>
<dbReference type="PIRSF" id="PIRSF005690">
    <property type="entry name" value="GerBA"/>
    <property type="match status" value="1"/>
</dbReference>
<comment type="similarity">
    <text evidence="2 4">Belongs to the GerABKA family.</text>
</comment>
<comment type="caution">
    <text evidence="6">The sequence shown here is derived from an EMBL/GenBank/DDBJ whole genome shotgun (WGS) entry which is preliminary data.</text>
</comment>
<name>A0A5S3R7X4_9BACI</name>
<keyword evidence="3 4" id="KW-0472">Membrane</keyword>
<evidence type="ECO:0000313" key="7">
    <source>
        <dbReference type="Proteomes" id="UP000306980"/>
    </source>
</evidence>
<comment type="subcellular location">
    <subcellularLocation>
        <location evidence="4">Cell membrane</location>
    </subcellularLocation>
    <subcellularLocation>
        <location evidence="1">Membrane</location>
        <topology evidence="1">Multi-pass membrane protein</topology>
    </subcellularLocation>
</comment>
<proteinExistence type="inferred from homology"/>
<dbReference type="EMBL" id="VCIA01000001">
    <property type="protein sequence ID" value="TMN22943.1"/>
    <property type="molecule type" value="Genomic_DNA"/>
</dbReference>
<dbReference type="Proteomes" id="UP000306980">
    <property type="component" value="Unassembled WGS sequence"/>
</dbReference>
<evidence type="ECO:0000256" key="4">
    <source>
        <dbReference type="PIRNR" id="PIRNR005690"/>
    </source>
</evidence>
<feature type="transmembrane region" description="Helical" evidence="5">
    <location>
        <begin position="382"/>
        <end position="399"/>
    </location>
</feature>
<dbReference type="InterPro" id="IPR004995">
    <property type="entry name" value="Spore_Ger"/>
</dbReference>
<feature type="transmembrane region" description="Helical" evidence="5">
    <location>
        <begin position="357"/>
        <end position="375"/>
    </location>
</feature>
<evidence type="ECO:0000313" key="6">
    <source>
        <dbReference type="EMBL" id="TMN22943.1"/>
    </source>
</evidence>
<gene>
    <name evidence="6" type="ORF">FFL34_13255</name>
</gene>
<feature type="transmembrane region" description="Helical" evidence="5">
    <location>
        <begin position="405"/>
        <end position="426"/>
    </location>
</feature>
<dbReference type="Pfam" id="PF03323">
    <property type="entry name" value="GerA"/>
    <property type="match status" value="1"/>
</dbReference>
<dbReference type="PANTHER" id="PTHR22550">
    <property type="entry name" value="SPORE GERMINATION PROTEIN"/>
    <property type="match status" value="1"/>
</dbReference>
<organism evidence="6 7">
    <name type="scientific">Lentibacillus cibarius</name>
    <dbReference type="NCBI Taxonomy" id="2583219"/>
    <lineage>
        <taxon>Bacteria</taxon>
        <taxon>Bacillati</taxon>
        <taxon>Bacillota</taxon>
        <taxon>Bacilli</taxon>
        <taxon>Bacillales</taxon>
        <taxon>Bacillaceae</taxon>
        <taxon>Lentibacillus</taxon>
    </lineage>
</organism>
<dbReference type="InterPro" id="IPR050768">
    <property type="entry name" value="UPF0353/GerABKA_families"/>
</dbReference>
<dbReference type="AlphaFoldDB" id="A0A5S3R7X4"/>
<evidence type="ECO:0000256" key="1">
    <source>
        <dbReference type="ARBA" id="ARBA00004141"/>
    </source>
</evidence>
<reference evidence="6 7" key="1">
    <citation type="submission" date="2019-05" db="EMBL/GenBank/DDBJ databases">
        <title>Genomic analysis of Lentibacillus sp. NKC220-2.</title>
        <authorList>
            <person name="Oh Y.J."/>
        </authorList>
    </citation>
    <scope>NUCLEOTIDE SEQUENCE [LARGE SCALE GENOMIC DNA]</scope>
    <source>
        <strain evidence="6 7">NKC220-2</strain>
    </source>
</reference>
<dbReference type="PANTHER" id="PTHR22550:SF5">
    <property type="entry name" value="LEUCINE ZIPPER PROTEIN 4"/>
    <property type="match status" value="1"/>
</dbReference>
<dbReference type="RefSeq" id="WP_138603837.1">
    <property type="nucleotide sequence ID" value="NZ_VCIA01000001.1"/>
</dbReference>
<dbReference type="GO" id="GO:0009847">
    <property type="term" value="P:spore germination"/>
    <property type="evidence" value="ECO:0007669"/>
    <property type="project" value="UniProtKB-UniRule"/>
</dbReference>
<feature type="transmembrane region" description="Helical" evidence="5">
    <location>
        <begin position="438"/>
        <end position="457"/>
    </location>
</feature>
<evidence type="ECO:0000256" key="2">
    <source>
        <dbReference type="ARBA" id="ARBA00005278"/>
    </source>
</evidence>
<dbReference type="OrthoDB" id="9772630at2"/>
<keyword evidence="5" id="KW-0812">Transmembrane</keyword>
<protein>
    <submittedName>
        <fullName evidence="6">Spore germination protein</fullName>
    </submittedName>
</protein>
<dbReference type="GO" id="GO:0005886">
    <property type="term" value="C:plasma membrane"/>
    <property type="evidence" value="ECO:0007669"/>
    <property type="project" value="UniProtKB-SubCell"/>
</dbReference>
<accession>A0A5S3R7X4</accession>
<feature type="transmembrane region" description="Helical" evidence="5">
    <location>
        <begin position="315"/>
        <end position="337"/>
    </location>
</feature>
<sequence>MKFSNVFGKVIKRSLKSEQDATSDVEWNPFSTNLRENEKLLQEQMGDSADIMFTKFTMQMKNNDTDTDALLVVVDGLVNEETKRNNILKPLQEHPISIEPNEHLDQVQNRLSIKHIAVEKNVNKAVFNILNSKGLLIIDGVDQGLILDMEGFETRTIAEPSNEKTVRGSHEGFIETTSTNMSMLRRRISHPALQFEQKTIGKFTRTNVTIAYMKHITDPELLQRVRDRLDQIEVDNIDSSGNVEQFIEDHPYSIFPTIGNTERPDLAASLLMEGKIVIMVDGDPVSLYVPLLFVESVKNIEDYESRPFYASFLRLLRAFAFIVSVTFPAVYVSALNFNKAMIPTDLIVPLFQARETVPFPLAMEVFFMILMFEVVREAGVRLPETIGSALSIVGALILGEVSVSAGLVGAPTIVIVSLSYIASFMITPIADVTALLRLGFVISSSIFGMYGIIVLWLGILTHMVSLTSLGVPHMAPFAPFYFRDWKDAIIRVPLRWIKYRQKSVPHQQSRRIKSLPKTGGKQ</sequence>
<evidence type="ECO:0000256" key="5">
    <source>
        <dbReference type="SAM" id="Phobius"/>
    </source>
</evidence>
<evidence type="ECO:0000256" key="3">
    <source>
        <dbReference type="ARBA" id="ARBA00023136"/>
    </source>
</evidence>